<dbReference type="CDD" id="cd07908">
    <property type="entry name" value="Mn_catalase_like"/>
    <property type="match status" value="1"/>
</dbReference>
<feature type="domain" description="Ferritin/DPS" evidence="3">
    <location>
        <begin position="42"/>
        <end position="164"/>
    </location>
</feature>
<evidence type="ECO:0000256" key="2">
    <source>
        <dbReference type="ARBA" id="ARBA00023004"/>
    </source>
</evidence>
<reference evidence="5" key="1">
    <citation type="submission" date="2019-11" db="EMBL/GenBank/DDBJ databases">
        <title>Genome sequence of Heliorestis convoluta strain HH, an alkaliphilic and minimalistic phototrophic bacterium from a soda lake in Egypt.</title>
        <authorList>
            <person name="Dewey E.D."/>
            <person name="Stokes L.M."/>
            <person name="Burchell B.M."/>
            <person name="Shaffer K.N."/>
            <person name="Huntington A.M."/>
            <person name="Baker J.M."/>
            <person name="Nadendla S."/>
            <person name="Giglio M.G."/>
            <person name="Touchman J.W."/>
            <person name="Blankenship R.E."/>
            <person name="Madigan M.T."/>
            <person name="Sattley W.M."/>
        </authorList>
    </citation>
    <scope>NUCLEOTIDE SEQUENCE [LARGE SCALE GENOMIC DNA]</scope>
    <source>
        <strain evidence="5">HH</strain>
    </source>
</reference>
<dbReference type="OrthoDB" id="9791649at2"/>
<protein>
    <submittedName>
        <fullName evidence="4">Putative ferritin-like domain protein</fullName>
    </submittedName>
</protein>
<keyword evidence="1" id="KW-0409">Iron storage</keyword>
<gene>
    <name evidence="4" type="ORF">FTV88_2344</name>
</gene>
<evidence type="ECO:0000256" key="1">
    <source>
        <dbReference type="ARBA" id="ARBA00022434"/>
    </source>
</evidence>
<dbReference type="Gene3D" id="1.20.1260.10">
    <property type="match status" value="2"/>
</dbReference>
<dbReference type="InterPro" id="IPR012347">
    <property type="entry name" value="Ferritin-like"/>
</dbReference>
<dbReference type="InterPro" id="IPR009078">
    <property type="entry name" value="Ferritin-like_SF"/>
</dbReference>
<dbReference type="SUPFAM" id="SSF47240">
    <property type="entry name" value="Ferritin-like"/>
    <property type="match status" value="1"/>
</dbReference>
<dbReference type="Pfam" id="PF00210">
    <property type="entry name" value="Ferritin"/>
    <property type="match status" value="1"/>
</dbReference>
<dbReference type="RefSeq" id="WP_153725620.1">
    <property type="nucleotide sequence ID" value="NZ_CP045875.1"/>
</dbReference>
<dbReference type="GO" id="GO:0004322">
    <property type="term" value="F:ferroxidase activity"/>
    <property type="evidence" value="ECO:0007669"/>
    <property type="project" value="TreeGrafter"/>
</dbReference>
<keyword evidence="5" id="KW-1185">Reference proteome</keyword>
<dbReference type="KEGG" id="hcv:FTV88_2344"/>
<dbReference type="GO" id="GO:0020037">
    <property type="term" value="F:heme binding"/>
    <property type="evidence" value="ECO:0007669"/>
    <property type="project" value="TreeGrafter"/>
</dbReference>
<dbReference type="PANTHER" id="PTHR30295">
    <property type="entry name" value="BACTERIOFERRITIN"/>
    <property type="match status" value="1"/>
</dbReference>
<dbReference type="Proteomes" id="UP000366051">
    <property type="component" value="Chromosome"/>
</dbReference>
<evidence type="ECO:0000259" key="3">
    <source>
        <dbReference type="Pfam" id="PF00210"/>
    </source>
</evidence>
<dbReference type="PANTHER" id="PTHR30295:SF0">
    <property type="entry name" value="BACTERIOFERRITIN"/>
    <property type="match status" value="1"/>
</dbReference>
<keyword evidence="2" id="KW-0408">Iron</keyword>
<name>A0A5Q2N559_9FIRM</name>
<dbReference type="GO" id="GO:0005829">
    <property type="term" value="C:cytosol"/>
    <property type="evidence" value="ECO:0007669"/>
    <property type="project" value="TreeGrafter"/>
</dbReference>
<organism evidence="4 5">
    <name type="scientific">Heliorestis convoluta</name>
    <dbReference type="NCBI Taxonomy" id="356322"/>
    <lineage>
        <taxon>Bacteria</taxon>
        <taxon>Bacillati</taxon>
        <taxon>Bacillota</taxon>
        <taxon>Clostridia</taxon>
        <taxon>Eubacteriales</taxon>
        <taxon>Heliobacteriaceae</taxon>
        <taxon>Heliorestis</taxon>
    </lineage>
</organism>
<dbReference type="GO" id="GO:0006879">
    <property type="term" value="P:intracellular iron ion homeostasis"/>
    <property type="evidence" value="ECO:0007669"/>
    <property type="project" value="UniProtKB-KW"/>
</dbReference>
<dbReference type="InterPro" id="IPR008331">
    <property type="entry name" value="Ferritin_DPS_dom"/>
</dbReference>
<sequence>MSLHDIRGRFAIPEPYPEIKVAGKNIFYAQLLLDPYASNVSEVNAINQYLYHYFRFDHACLKDIAELEEGISIVEMYHMEILAELILKLGGDPRYVDSKNCSYNASFVYYGRHVLDMLAADMEAERSAILQYRRLIDQIDDPYVKAILRRIIKDEQHHLKLFTEAYRRYQQKAGRTVKVE</sequence>
<proteinExistence type="predicted"/>
<evidence type="ECO:0000313" key="4">
    <source>
        <dbReference type="EMBL" id="QGG48442.1"/>
    </source>
</evidence>
<accession>A0A5Q2N559</accession>
<dbReference type="AlphaFoldDB" id="A0A5Q2N559"/>
<dbReference type="EMBL" id="CP045875">
    <property type="protein sequence ID" value="QGG48442.1"/>
    <property type="molecule type" value="Genomic_DNA"/>
</dbReference>
<dbReference type="GO" id="GO:0008199">
    <property type="term" value="F:ferric iron binding"/>
    <property type="evidence" value="ECO:0007669"/>
    <property type="project" value="InterPro"/>
</dbReference>
<evidence type="ECO:0000313" key="5">
    <source>
        <dbReference type="Proteomes" id="UP000366051"/>
    </source>
</evidence>